<organism evidence="1 2">
    <name type="scientific">Aquimarina rubra</name>
    <dbReference type="NCBI Taxonomy" id="1920033"/>
    <lineage>
        <taxon>Bacteria</taxon>
        <taxon>Pseudomonadati</taxon>
        <taxon>Bacteroidota</taxon>
        <taxon>Flavobacteriia</taxon>
        <taxon>Flavobacteriales</taxon>
        <taxon>Flavobacteriaceae</taxon>
        <taxon>Aquimarina</taxon>
    </lineage>
</organism>
<accession>A0ABW5LCP4</accession>
<proteinExistence type="predicted"/>
<name>A0ABW5LCP4_9FLAO</name>
<evidence type="ECO:0000313" key="2">
    <source>
        <dbReference type="Proteomes" id="UP001597319"/>
    </source>
</evidence>
<reference evidence="2" key="1">
    <citation type="journal article" date="2019" name="Int. J. Syst. Evol. Microbiol.">
        <title>The Global Catalogue of Microorganisms (GCM) 10K type strain sequencing project: providing services to taxonomists for standard genome sequencing and annotation.</title>
        <authorList>
            <consortium name="The Broad Institute Genomics Platform"/>
            <consortium name="The Broad Institute Genome Sequencing Center for Infectious Disease"/>
            <person name="Wu L."/>
            <person name="Ma J."/>
        </authorList>
    </citation>
    <scope>NUCLEOTIDE SEQUENCE [LARGE SCALE GENOMIC DNA]</scope>
    <source>
        <strain evidence="2">KCTC 52274</strain>
    </source>
</reference>
<protein>
    <submittedName>
        <fullName evidence="1">Uncharacterized protein</fullName>
    </submittedName>
</protein>
<gene>
    <name evidence="1" type="ORF">ACFSR1_08135</name>
</gene>
<dbReference type="Proteomes" id="UP001597319">
    <property type="component" value="Unassembled WGS sequence"/>
</dbReference>
<dbReference type="RefSeq" id="WP_378291415.1">
    <property type="nucleotide sequence ID" value="NZ_JBHULE010000013.1"/>
</dbReference>
<dbReference type="EMBL" id="JBHULE010000013">
    <property type="protein sequence ID" value="MFD2562638.1"/>
    <property type="molecule type" value="Genomic_DNA"/>
</dbReference>
<comment type="caution">
    <text evidence="1">The sequence shown here is derived from an EMBL/GenBank/DDBJ whole genome shotgun (WGS) entry which is preliminary data.</text>
</comment>
<evidence type="ECO:0000313" key="1">
    <source>
        <dbReference type="EMBL" id="MFD2562638.1"/>
    </source>
</evidence>
<sequence>MKFNKEINLFELTEKVVNRFRSESQLELTGYEFEFKIKRDWNCPVNRININLFIFGEDYAQTVFDEKYNTLDKVIDLLFVHLRDDAGFDNLKDGLIMANRHKIESRTENLTERINLLSKELLELNGLKPIIVNVDEKYPFDSLYENGFPIVQYQIYTPGNEIKLYFDLDFNLRGFQENEVFEIVNKEIKKHLTLYNKT</sequence>
<keyword evidence="2" id="KW-1185">Reference proteome</keyword>